<dbReference type="CDD" id="cd03768">
    <property type="entry name" value="SR_ResInv"/>
    <property type="match status" value="1"/>
</dbReference>
<dbReference type="RefSeq" id="WP_097046688.1">
    <property type="nucleotide sequence ID" value="NZ_OBEH01000005.1"/>
</dbReference>
<evidence type="ECO:0000256" key="6">
    <source>
        <dbReference type="PIRSR" id="PIRSR606118-50"/>
    </source>
</evidence>
<dbReference type="SUPFAM" id="SSF53041">
    <property type="entry name" value="Resolvase-like"/>
    <property type="match status" value="1"/>
</dbReference>
<dbReference type="AlphaFoldDB" id="A0A285MZJ9"/>
<keyword evidence="5" id="KW-0233">DNA recombination</keyword>
<keyword evidence="4" id="KW-0238">DNA-binding</keyword>
<dbReference type="InterPro" id="IPR050639">
    <property type="entry name" value="SSR_resolvase"/>
</dbReference>
<dbReference type="Pfam" id="PF00239">
    <property type="entry name" value="Resolvase"/>
    <property type="match status" value="1"/>
</dbReference>
<dbReference type="OrthoDB" id="9797501at2"/>
<evidence type="ECO:0000313" key="9">
    <source>
        <dbReference type="EMBL" id="SNZ01226.1"/>
    </source>
</evidence>
<protein>
    <submittedName>
        <fullName evidence="9">Site-specific DNA recombinase</fullName>
    </submittedName>
</protein>
<dbReference type="PROSITE" id="PS00398">
    <property type="entry name" value="RECOMBINASES_2"/>
    <property type="match status" value="1"/>
</dbReference>
<evidence type="ECO:0000313" key="10">
    <source>
        <dbReference type="Proteomes" id="UP000219048"/>
    </source>
</evidence>
<evidence type="ECO:0000256" key="4">
    <source>
        <dbReference type="ARBA" id="ARBA00023125"/>
    </source>
</evidence>
<feature type="domain" description="Resolvase/invertase-type recombinase catalytic" evidence="8">
    <location>
        <begin position="1"/>
        <end position="137"/>
    </location>
</feature>
<comment type="similarity">
    <text evidence="1">Belongs to the site-specific recombinase resolvase family.</text>
</comment>
<evidence type="ECO:0000256" key="3">
    <source>
        <dbReference type="ARBA" id="ARBA00023100"/>
    </source>
</evidence>
<name>A0A285MZJ9_9FLAO</name>
<evidence type="ECO:0000256" key="2">
    <source>
        <dbReference type="ARBA" id="ARBA00022908"/>
    </source>
</evidence>
<dbReference type="PROSITE" id="PS51736">
    <property type="entry name" value="RECOMBINASES_3"/>
    <property type="match status" value="1"/>
</dbReference>
<dbReference type="InterPro" id="IPR006119">
    <property type="entry name" value="Resolv_N"/>
</dbReference>
<dbReference type="GO" id="GO:0015074">
    <property type="term" value="P:DNA integration"/>
    <property type="evidence" value="ECO:0007669"/>
    <property type="project" value="UniProtKB-KW"/>
</dbReference>
<dbReference type="PANTHER" id="PTHR30461:SF2">
    <property type="entry name" value="SERINE RECOMBINASE PINE-RELATED"/>
    <property type="match status" value="1"/>
</dbReference>
<keyword evidence="3" id="KW-0230">DNA invertase</keyword>
<dbReference type="GO" id="GO:0003677">
    <property type="term" value="F:DNA binding"/>
    <property type="evidence" value="ECO:0007669"/>
    <property type="project" value="UniProtKB-KW"/>
</dbReference>
<dbReference type="Gene3D" id="3.40.50.1390">
    <property type="entry name" value="Resolvase, N-terminal catalytic domain"/>
    <property type="match status" value="1"/>
</dbReference>
<dbReference type="Proteomes" id="UP000219048">
    <property type="component" value="Unassembled WGS sequence"/>
</dbReference>
<keyword evidence="10" id="KW-1185">Reference proteome</keyword>
<feature type="active site" description="O-(5'-phospho-DNA)-serine intermediate" evidence="6 7">
    <location>
        <position position="9"/>
    </location>
</feature>
<proteinExistence type="inferred from homology"/>
<sequence length="228" mass="26235">MTFGYARVSTKSQKHDLQVDAFLKEGIDAKNIYADISSGAKSERKGLDELLSKLREGDTVVVWKMDRIARSLSHLVKLIEDFESRGIHFKSIQENFIDTCSPHGKFVFNLFASIAQLERDIIIERTRAGLESSRRRGVRLGRQPGLSKKAQHKAILAEKYYRENKLSVEEIMKLIEVGSKRTLYKYLALQGRRTCKECEALFWDKHQAIDSSFCTKHRRAKSILENNL</sequence>
<accession>A0A285MZJ9</accession>
<evidence type="ECO:0000256" key="5">
    <source>
        <dbReference type="ARBA" id="ARBA00023172"/>
    </source>
</evidence>
<dbReference type="InterPro" id="IPR036162">
    <property type="entry name" value="Resolvase-like_N_sf"/>
</dbReference>
<evidence type="ECO:0000256" key="7">
    <source>
        <dbReference type="PROSITE-ProRule" id="PRU10137"/>
    </source>
</evidence>
<dbReference type="SMART" id="SM00857">
    <property type="entry name" value="Resolvase"/>
    <property type="match status" value="1"/>
</dbReference>
<dbReference type="EMBL" id="OBEH01000005">
    <property type="protein sequence ID" value="SNZ01226.1"/>
    <property type="molecule type" value="Genomic_DNA"/>
</dbReference>
<dbReference type="PANTHER" id="PTHR30461">
    <property type="entry name" value="DNA-INVERTASE FROM LAMBDOID PROPHAGE"/>
    <property type="match status" value="1"/>
</dbReference>
<reference evidence="10" key="1">
    <citation type="submission" date="2017-09" db="EMBL/GenBank/DDBJ databases">
        <authorList>
            <person name="Varghese N."/>
            <person name="Submissions S."/>
        </authorList>
    </citation>
    <scope>NUCLEOTIDE SEQUENCE [LARGE SCALE GENOMIC DNA]</scope>
    <source>
        <strain evidence="10">DSM 25885</strain>
    </source>
</reference>
<organism evidence="9 10">
    <name type="scientific">Flagellimonas pacifica</name>
    <dbReference type="NCBI Taxonomy" id="1247520"/>
    <lineage>
        <taxon>Bacteria</taxon>
        <taxon>Pseudomonadati</taxon>
        <taxon>Bacteroidota</taxon>
        <taxon>Flavobacteriia</taxon>
        <taxon>Flavobacteriales</taxon>
        <taxon>Flavobacteriaceae</taxon>
        <taxon>Flagellimonas</taxon>
    </lineage>
</organism>
<evidence type="ECO:0000256" key="1">
    <source>
        <dbReference type="ARBA" id="ARBA00009913"/>
    </source>
</evidence>
<keyword evidence="2" id="KW-0229">DNA integration</keyword>
<dbReference type="FunFam" id="3.40.50.1390:FF:000001">
    <property type="entry name" value="DNA recombinase"/>
    <property type="match status" value="1"/>
</dbReference>
<dbReference type="PROSITE" id="PS00397">
    <property type="entry name" value="RECOMBINASES_1"/>
    <property type="match status" value="1"/>
</dbReference>
<gene>
    <name evidence="9" type="ORF">SAMN06265377_3063</name>
</gene>
<dbReference type="InterPro" id="IPR006118">
    <property type="entry name" value="Recombinase_CS"/>
</dbReference>
<dbReference type="GO" id="GO:0000150">
    <property type="term" value="F:DNA strand exchange activity"/>
    <property type="evidence" value="ECO:0007669"/>
    <property type="project" value="UniProtKB-KW"/>
</dbReference>
<evidence type="ECO:0000259" key="8">
    <source>
        <dbReference type="PROSITE" id="PS51736"/>
    </source>
</evidence>